<feature type="chain" id="PRO_5040972322" description="DUF4440 domain-containing protein" evidence="1">
    <location>
        <begin position="19"/>
        <end position="143"/>
    </location>
</feature>
<dbReference type="Proteomes" id="UP001147830">
    <property type="component" value="Unassembled WGS sequence"/>
</dbReference>
<comment type="caution">
    <text evidence="2">The sequence shown here is derived from an EMBL/GenBank/DDBJ whole genome shotgun (WGS) entry which is preliminary data.</text>
</comment>
<gene>
    <name evidence="2" type="ORF">NYR02_05780</name>
</gene>
<protein>
    <recommendedName>
        <fullName evidence="4">DUF4440 domain-containing protein</fullName>
    </recommendedName>
</protein>
<organism evidence="2 3">
    <name type="scientific">Thalassolituus pacificus</name>
    <dbReference type="NCBI Taxonomy" id="2975440"/>
    <lineage>
        <taxon>Bacteria</taxon>
        <taxon>Pseudomonadati</taxon>
        <taxon>Pseudomonadota</taxon>
        <taxon>Gammaproteobacteria</taxon>
        <taxon>Oceanospirillales</taxon>
        <taxon>Oceanospirillaceae</taxon>
        <taxon>Thalassolituus</taxon>
    </lineage>
</organism>
<evidence type="ECO:0000256" key="1">
    <source>
        <dbReference type="SAM" id="SignalP"/>
    </source>
</evidence>
<dbReference type="RefSeq" id="WP_260975434.1">
    <property type="nucleotide sequence ID" value="NZ_JAOANI010000014.1"/>
</dbReference>
<evidence type="ECO:0008006" key="4">
    <source>
        <dbReference type="Google" id="ProtNLM"/>
    </source>
</evidence>
<dbReference type="EMBL" id="JAOANI010000014">
    <property type="protein sequence ID" value="MCT7358529.1"/>
    <property type="molecule type" value="Genomic_DNA"/>
</dbReference>
<evidence type="ECO:0000313" key="3">
    <source>
        <dbReference type="Proteomes" id="UP001147830"/>
    </source>
</evidence>
<dbReference type="AlphaFoldDB" id="A0A9X2WE10"/>
<reference evidence="2" key="1">
    <citation type="journal article" date="2022" name="Front. Microbiol.">
        <title>Genome-based taxonomic rearrangement of Oceanobacter-related bacteria including the description of Thalassolituus hydrocarbonoclasticus sp. nov. and Thalassolituus pacificus sp. nov. and emended description of the genus Thalassolituus.</title>
        <authorList>
            <person name="Dong C."/>
            <person name="Wei L."/>
            <person name="Wang J."/>
            <person name="Lai Q."/>
            <person name="Huang Z."/>
            <person name="Shao Z."/>
        </authorList>
    </citation>
    <scope>NUCLEOTIDE SEQUENCE</scope>
    <source>
        <strain evidence="2">59MF3M-4</strain>
    </source>
</reference>
<keyword evidence="3" id="KW-1185">Reference proteome</keyword>
<evidence type="ECO:0000313" key="2">
    <source>
        <dbReference type="EMBL" id="MCT7358529.1"/>
    </source>
</evidence>
<proteinExistence type="predicted"/>
<feature type="signal peptide" evidence="1">
    <location>
        <begin position="1"/>
        <end position="18"/>
    </location>
</feature>
<keyword evidence="1" id="KW-0732">Signal</keyword>
<reference evidence="2" key="2">
    <citation type="submission" date="2022-08" db="EMBL/GenBank/DDBJ databases">
        <authorList>
            <person name="Dong C."/>
        </authorList>
    </citation>
    <scope>NUCLEOTIDE SEQUENCE</scope>
    <source>
        <strain evidence="2">59MF3M-4</strain>
    </source>
</reference>
<accession>A0A9X2WE10</accession>
<name>A0A9X2WE10_9GAMM</name>
<sequence length="143" mass="16512">MTRLLFVLLAILPLPVFADAKSLASIEKTKELAEAVMTDVGNNAMLKGLALLKPYVMFSESEFNAQMNNVSTQLPVMDQHYGKSLGYDFVSKELIGDTLVKYIFLQKFERHLMTWHFIFYKPKDKWLLNTFYFNDDSAALFLR</sequence>